<keyword evidence="1" id="KW-0732">Signal</keyword>
<feature type="chain" id="PRO_5032432222" description="Thionin-like protein 2" evidence="1">
    <location>
        <begin position="30"/>
        <end position="110"/>
    </location>
</feature>
<dbReference type="PANTHER" id="PTHR36312:SF1">
    <property type="entry name" value="OS01G0594500 PROTEIN"/>
    <property type="match status" value="1"/>
</dbReference>
<gene>
    <name evidence="2" type="ORF">HUJ06_002966</name>
</gene>
<name>A0A822ZP85_NELNU</name>
<accession>A0A822ZP85</accession>
<feature type="signal peptide" evidence="1">
    <location>
        <begin position="1"/>
        <end position="29"/>
    </location>
</feature>
<sequence length="110" mass="11726">MKMKGNGMRAVPVMVMVLALALLATTASASFTQCYAQCYSSCFTTKHTPIQCGITCTKQCISTPPNDHLYPCTLGCAYSNCSNISTKQNPGAEEVEACVNGCSQTCSKKH</sequence>
<evidence type="ECO:0000313" key="2">
    <source>
        <dbReference type="EMBL" id="DAD44736.1"/>
    </source>
</evidence>
<proteinExistence type="predicted"/>
<protein>
    <recommendedName>
        <fullName evidence="4">Thionin-like protein 2</fullName>
    </recommendedName>
</protein>
<dbReference type="EMBL" id="DUZY01000007">
    <property type="protein sequence ID" value="DAD44736.1"/>
    <property type="molecule type" value="Genomic_DNA"/>
</dbReference>
<evidence type="ECO:0000313" key="3">
    <source>
        <dbReference type="Proteomes" id="UP000607653"/>
    </source>
</evidence>
<keyword evidence="3" id="KW-1185">Reference proteome</keyword>
<dbReference type="AlphaFoldDB" id="A0A822ZP85"/>
<comment type="caution">
    <text evidence="2">The sequence shown here is derived from an EMBL/GenBank/DDBJ whole genome shotgun (WGS) entry which is preliminary data.</text>
</comment>
<evidence type="ECO:0000256" key="1">
    <source>
        <dbReference type="SAM" id="SignalP"/>
    </source>
</evidence>
<dbReference type="PANTHER" id="PTHR36312">
    <property type="entry name" value="THIONIN-LIKE PROTEIN 1"/>
    <property type="match status" value="1"/>
</dbReference>
<dbReference type="Proteomes" id="UP000607653">
    <property type="component" value="Unassembled WGS sequence"/>
</dbReference>
<organism evidence="2 3">
    <name type="scientific">Nelumbo nucifera</name>
    <name type="common">Sacred lotus</name>
    <dbReference type="NCBI Taxonomy" id="4432"/>
    <lineage>
        <taxon>Eukaryota</taxon>
        <taxon>Viridiplantae</taxon>
        <taxon>Streptophyta</taxon>
        <taxon>Embryophyta</taxon>
        <taxon>Tracheophyta</taxon>
        <taxon>Spermatophyta</taxon>
        <taxon>Magnoliopsida</taxon>
        <taxon>Proteales</taxon>
        <taxon>Nelumbonaceae</taxon>
        <taxon>Nelumbo</taxon>
    </lineage>
</organism>
<evidence type="ECO:0008006" key="4">
    <source>
        <dbReference type="Google" id="ProtNLM"/>
    </source>
</evidence>
<dbReference type="InterPro" id="IPR038975">
    <property type="entry name" value="THNL"/>
</dbReference>
<reference evidence="2 3" key="1">
    <citation type="journal article" date="2020" name="Mol. Biol. Evol.">
        <title>Distinct Expression and Methylation Patterns for Genes with Different Fates following a Single Whole-Genome Duplication in Flowering Plants.</title>
        <authorList>
            <person name="Shi T."/>
            <person name="Rahmani R.S."/>
            <person name="Gugger P.F."/>
            <person name="Wang M."/>
            <person name="Li H."/>
            <person name="Zhang Y."/>
            <person name="Li Z."/>
            <person name="Wang Q."/>
            <person name="Van de Peer Y."/>
            <person name="Marchal K."/>
            <person name="Chen J."/>
        </authorList>
    </citation>
    <scope>NUCLEOTIDE SEQUENCE [LARGE SCALE GENOMIC DNA]</scope>
    <source>
        <tissue evidence="2">Leaf</tissue>
    </source>
</reference>